<dbReference type="InterPro" id="IPR018547">
    <property type="entry name" value="AbiEi_C"/>
</dbReference>
<keyword evidence="3" id="KW-1185">Reference proteome</keyword>
<protein>
    <recommendedName>
        <fullName evidence="1">AbiEi antitoxin C-terminal domain-containing protein</fullName>
    </recommendedName>
</protein>
<name>A0A1E8QAV5_9MYCO</name>
<dbReference type="Proteomes" id="UP000178953">
    <property type="component" value="Unassembled WGS sequence"/>
</dbReference>
<comment type="caution">
    <text evidence="2">The sequence shown here is derived from an EMBL/GenBank/DDBJ whole genome shotgun (WGS) entry which is preliminary data.</text>
</comment>
<dbReference type="EMBL" id="MCHX01000001">
    <property type="protein sequence ID" value="OFJ55747.1"/>
    <property type="molecule type" value="Genomic_DNA"/>
</dbReference>
<evidence type="ECO:0000313" key="3">
    <source>
        <dbReference type="Proteomes" id="UP000178953"/>
    </source>
</evidence>
<sequence>MRGPFIGSDHLAARGLTRGQLRWNFTLMFPDVYVPKAAKRTLLVRTRAAWLWSGREGVIAGRAAAALHGAGYVDDGTPIELIVGRSRSPAGIVTRNERIDADEIMEIDGMCVTTPARTAVDLARHLPRNHAVRHLDALAHATDLTSQAAVALVDRHPRARGIRRAGVALDLMDGGAQSPRETWLRLLYVDAGFPRPATQVRVSDGWSTAFLDLGWEGPMVSAEYDGDRHQLDRKRYVHDIGRNELVRQQGWLDVHVVAEHSPAYVLRRTADAFARRGHPLRLR</sequence>
<organism evidence="2 3">
    <name type="scientific">Mycolicibacterium grossiae</name>
    <dbReference type="NCBI Taxonomy" id="1552759"/>
    <lineage>
        <taxon>Bacteria</taxon>
        <taxon>Bacillati</taxon>
        <taxon>Actinomycetota</taxon>
        <taxon>Actinomycetes</taxon>
        <taxon>Mycobacteriales</taxon>
        <taxon>Mycobacteriaceae</taxon>
        <taxon>Mycolicibacterium</taxon>
    </lineage>
</organism>
<reference evidence="2 3" key="1">
    <citation type="submission" date="2016-09" db="EMBL/GenBank/DDBJ databases">
        <title>genome sequence of Mycobacterium sp. 739 SCH.</title>
        <authorList>
            <person name="Greninger A.L."/>
            <person name="Qin X."/>
            <person name="Jerome K."/>
            <person name="Vora S."/>
            <person name="Quinn K."/>
        </authorList>
    </citation>
    <scope>NUCLEOTIDE SEQUENCE [LARGE SCALE GENOMIC DNA]</scope>
    <source>
        <strain evidence="2 3">SCH</strain>
    </source>
</reference>
<feature type="domain" description="AbiEi antitoxin C-terminal" evidence="1">
    <location>
        <begin position="54"/>
        <end position="170"/>
    </location>
</feature>
<accession>A0A1E8QAV5</accession>
<dbReference type="RefSeq" id="WP_070351174.1">
    <property type="nucleotide sequence ID" value="NZ_CP043474.1"/>
</dbReference>
<dbReference type="Pfam" id="PF09407">
    <property type="entry name" value="AbiEi_1"/>
    <property type="match status" value="1"/>
</dbReference>
<dbReference type="AlphaFoldDB" id="A0A1E8QAV5"/>
<gene>
    <name evidence="2" type="ORF">BEL07_00685</name>
</gene>
<evidence type="ECO:0000259" key="1">
    <source>
        <dbReference type="Pfam" id="PF09407"/>
    </source>
</evidence>
<evidence type="ECO:0000313" key="2">
    <source>
        <dbReference type="EMBL" id="OFJ55747.1"/>
    </source>
</evidence>
<dbReference type="OrthoDB" id="4696350at2"/>
<proteinExistence type="predicted"/>